<evidence type="ECO:0000313" key="2">
    <source>
        <dbReference type="Proteomes" id="UP000824890"/>
    </source>
</evidence>
<gene>
    <name evidence="1" type="ORF">HID58_049996</name>
</gene>
<reference evidence="1 2" key="1">
    <citation type="submission" date="2021-05" db="EMBL/GenBank/DDBJ databases">
        <title>Genome Assembly of Synthetic Allotetraploid Brassica napus Reveals Homoeologous Exchanges between Subgenomes.</title>
        <authorList>
            <person name="Davis J.T."/>
        </authorList>
    </citation>
    <scope>NUCLEOTIDE SEQUENCE [LARGE SCALE GENOMIC DNA]</scope>
    <source>
        <strain evidence="2">cv. Da-Ae</strain>
        <tissue evidence="1">Seedling</tissue>
    </source>
</reference>
<comment type="caution">
    <text evidence="1">The sequence shown here is derived from an EMBL/GenBank/DDBJ whole genome shotgun (WGS) entry which is preliminary data.</text>
</comment>
<keyword evidence="2" id="KW-1185">Reference proteome</keyword>
<dbReference type="Proteomes" id="UP000824890">
    <property type="component" value="Unassembled WGS sequence"/>
</dbReference>
<dbReference type="EMBL" id="JAGKQM010000282">
    <property type="protein sequence ID" value="KAH0854737.1"/>
    <property type="molecule type" value="Genomic_DNA"/>
</dbReference>
<proteinExistence type="predicted"/>
<name>A0ABQ7XFL7_BRANA</name>
<organism evidence="1 2">
    <name type="scientific">Brassica napus</name>
    <name type="common">Rape</name>
    <dbReference type="NCBI Taxonomy" id="3708"/>
    <lineage>
        <taxon>Eukaryota</taxon>
        <taxon>Viridiplantae</taxon>
        <taxon>Streptophyta</taxon>
        <taxon>Embryophyta</taxon>
        <taxon>Tracheophyta</taxon>
        <taxon>Spermatophyta</taxon>
        <taxon>Magnoliopsida</taxon>
        <taxon>eudicotyledons</taxon>
        <taxon>Gunneridae</taxon>
        <taxon>Pentapetalae</taxon>
        <taxon>rosids</taxon>
        <taxon>malvids</taxon>
        <taxon>Brassicales</taxon>
        <taxon>Brassicaceae</taxon>
        <taxon>Brassiceae</taxon>
        <taxon>Brassica</taxon>
    </lineage>
</organism>
<accession>A0ABQ7XFL7</accession>
<evidence type="ECO:0000313" key="1">
    <source>
        <dbReference type="EMBL" id="KAH0854737.1"/>
    </source>
</evidence>
<sequence length="181" mass="19603">MLITVVIRGDVCCFFRCACRFFGASGTGPVSDPFVAGYSSAPSVACRVCLGLLLPFFKPENEASVGVAASSTVELMKCMITRGSGWSREINLRLPPQEPCFLIECLSSGSWTHSFSFAKFLVLADLVSLVVYSGASSPIRLLLFAVKVSPGLLRFQPYPRPVFSFQFTVNELLLGLPMANS</sequence>
<evidence type="ECO:0008006" key="3">
    <source>
        <dbReference type="Google" id="ProtNLM"/>
    </source>
</evidence>
<protein>
    <recommendedName>
        <fullName evidence="3">Secreted protein</fullName>
    </recommendedName>
</protein>